<evidence type="ECO:0000313" key="4">
    <source>
        <dbReference type="EMBL" id="CAF1179636.1"/>
    </source>
</evidence>
<dbReference type="CDD" id="cd05819">
    <property type="entry name" value="NHL"/>
    <property type="match status" value="1"/>
</dbReference>
<dbReference type="InterPro" id="IPR011042">
    <property type="entry name" value="6-blade_b-propeller_TolB-like"/>
</dbReference>
<keyword evidence="3" id="KW-0812">Transmembrane</keyword>
<dbReference type="SUPFAM" id="SSF101898">
    <property type="entry name" value="NHL repeat"/>
    <property type="match status" value="1"/>
</dbReference>
<dbReference type="GO" id="GO:0000209">
    <property type="term" value="P:protein polyubiquitination"/>
    <property type="evidence" value="ECO:0007669"/>
    <property type="project" value="TreeGrafter"/>
</dbReference>
<organism evidence="4 7">
    <name type="scientific">Adineta steineri</name>
    <dbReference type="NCBI Taxonomy" id="433720"/>
    <lineage>
        <taxon>Eukaryota</taxon>
        <taxon>Metazoa</taxon>
        <taxon>Spiralia</taxon>
        <taxon>Gnathifera</taxon>
        <taxon>Rotifera</taxon>
        <taxon>Eurotatoria</taxon>
        <taxon>Bdelloidea</taxon>
        <taxon>Adinetida</taxon>
        <taxon>Adinetidae</taxon>
        <taxon>Adineta</taxon>
    </lineage>
</organism>
<dbReference type="Proteomes" id="UP000663832">
    <property type="component" value="Unassembled WGS sequence"/>
</dbReference>
<dbReference type="PROSITE" id="PS51125">
    <property type="entry name" value="NHL"/>
    <property type="match status" value="1"/>
</dbReference>
<reference evidence="4" key="1">
    <citation type="submission" date="2021-02" db="EMBL/GenBank/DDBJ databases">
        <authorList>
            <person name="Nowell W R."/>
        </authorList>
    </citation>
    <scope>NUCLEOTIDE SEQUENCE</scope>
</reference>
<keyword evidence="6" id="KW-1185">Reference proteome</keyword>
<proteinExistence type="predicted"/>
<feature type="transmembrane region" description="Helical" evidence="3">
    <location>
        <begin position="36"/>
        <end position="57"/>
    </location>
</feature>
<dbReference type="PANTHER" id="PTHR24104">
    <property type="entry name" value="E3 UBIQUITIN-PROTEIN LIGASE NHLRC1-RELATED"/>
    <property type="match status" value="1"/>
</dbReference>
<evidence type="ECO:0000256" key="2">
    <source>
        <dbReference type="PROSITE-ProRule" id="PRU00504"/>
    </source>
</evidence>
<dbReference type="Proteomes" id="UP000663877">
    <property type="component" value="Unassembled WGS sequence"/>
</dbReference>
<sequence>MMSRNQIGSEPVTSNSQQTSTDQSTLLRKCFEKKKFSWIIIGIIFVILSVTIPIVIIKTKTINITKLSTAPIETTNMISLSTVTSETTTADNPTTEVKSKPKYNKWKQYGITIAGGNGNGDQLNQLIIPSKIYIDDNQAILIADTGNHRIIEWKYNSNNGEVIAGGNGQGKNLDQFERPNDVTVDKEKNAIIICDHGNYRVMRWFRQSRTNPQIFISNIYCNGVAIDKDGFIYVSDHAKYEVRRWKEGDTVGTLVAGGNSNGEHLDQFEGPSIIFVDKEYSIYVSETGNNRISKWKKDAKEGIVVAGGNGRGSGLNQLAQPLGMIVDNLGQIFIADFLNCRIMRWSEGDTNGSVVVGGNGAGNERYQLNYPTGLSFDVEGNLYVADGGNHRIQKYELCIE</sequence>
<feature type="repeat" description="NHL" evidence="2">
    <location>
        <begin position="362"/>
        <end position="398"/>
    </location>
</feature>
<keyword evidence="1" id="KW-0677">Repeat</keyword>
<dbReference type="InterPro" id="IPR001258">
    <property type="entry name" value="NHL_repeat"/>
</dbReference>
<dbReference type="EMBL" id="CAJNOM010000394">
    <property type="protein sequence ID" value="CAF1413047.1"/>
    <property type="molecule type" value="Genomic_DNA"/>
</dbReference>
<protein>
    <recommendedName>
        <fullName evidence="8">NHL repeat containing protein</fullName>
    </recommendedName>
</protein>
<evidence type="ECO:0000313" key="5">
    <source>
        <dbReference type="EMBL" id="CAF1413047.1"/>
    </source>
</evidence>
<accession>A0A814V261</accession>
<evidence type="ECO:0000256" key="1">
    <source>
        <dbReference type="ARBA" id="ARBA00022737"/>
    </source>
</evidence>
<dbReference type="GO" id="GO:0061630">
    <property type="term" value="F:ubiquitin protein ligase activity"/>
    <property type="evidence" value="ECO:0007669"/>
    <property type="project" value="TreeGrafter"/>
</dbReference>
<dbReference type="GO" id="GO:0043161">
    <property type="term" value="P:proteasome-mediated ubiquitin-dependent protein catabolic process"/>
    <property type="evidence" value="ECO:0007669"/>
    <property type="project" value="TreeGrafter"/>
</dbReference>
<dbReference type="Gene3D" id="2.120.10.30">
    <property type="entry name" value="TolB, C-terminal domain"/>
    <property type="match status" value="2"/>
</dbReference>
<evidence type="ECO:0008006" key="8">
    <source>
        <dbReference type="Google" id="ProtNLM"/>
    </source>
</evidence>
<name>A0A814V261_9BILA</name>
<dbReference type="AlphaFoldDB" id="A0A814V261"/>
<evidence type="ECO:0000256" key="3">
    <source>
        <dbReference type="SAM" id="Phobius"/>
    </source>
</evidence>
<dbReference type="InterPro" id="IPR050952">
    <property type="entry name" value="TRIM-NHL_E3_ligases"/>
</dbReference>
<dbReference type="EMBL" id="CAJNOI010000202">
    <property type="protein sequence ID" value="CAF1179636.1"/>
    <property type="molecule type" value="Genomic_DNA"/>
</dbReference>
<dbReference type="Pfam" id="PF01436">
    <property type="entry name" value="NHL"/>
    <property type="match status" value="1"/>
</dbReference>
<evidence type="ECO:0000313" key="7">
    <source>
        <dbReference type="Proteomes" id="UP000663877"/>
    </source>
</evidence>
<gene>
    <name evidence="4" type="ORF">BJG266_LOCUS25687</name>
    <name evidence="5" type="ORF">QVE165_LOCUS37652</name>
</gene>
<evidence type="ECO:0000313" key="6">
    <source>
        <dbReference type="Proteomes" id="UP000663832"/>
    </source>
</evidence>
<dbReference type="PANTHER" id="PTHR24104:SF25">
    <property type="entry name" value="PROTEIN LIN-41"/>
    <property type="match status" value="1"/>
</dbReference>
<keyword evidence="3" id="KW-1133">Transmembrane helix</keyword>
<comment type="caution">
    <text evidence="4">The sequence shown here is derived from an EMBL/GenBank/DDBJ whole genome shotgun (WGS) entry which is preliminary data.</text>
</comment>
<dbReference type="OrthoDB" id="342730at2759"/>
<dbReference type="GO" id="GO:0008270">
    <property type="term" value="F:zinc ion binding"/>
    <property type="evidence" value="ECO:0007669"/>
    <property type="project" value="UniProtKB-KW"/>
</dbReference>
<dbReference type="Gene3D" id="2.40.10.500">
    <property type="match status" value="1"/>
</dbReference>
<keyword evidence="3" id="KW-0472">Membrane</keyword>